<dbReference type="Gene3D" id="1.25.40.10">
    <property type="entry name" value="Tetratricopeptide repeat domain"/>
    <property type="match status" value="4"/>
</dbReference>
<feature type="repeat" description="PPR" evidence="2">
    <location>
        <begin position="74"/>
        <end position="108"/>
    </location>
</feature>
<evidence type="ECO:0000256" key="2">
    <source>
        <dbReference type="PROSITE-ProRule" id="PRU00708"/>
    </source>
</evidence>
<dbReference type="GO" id="GO:0009451">
    <property type="term" value="P:RNA modification"/>
    <property type="evidence" value="ECO:0007669"/>
    <property type="project" value="InterPro"/>
</dbReference>
<dbReference type="Pfam" id="PF13041">
    <property type="entry name" value="PPR_2"/>
    <property type="match status" value="2"/>
</dbReference>
<dbReference type="InterPro" id="IPR046848">
    <property type="entry name" value="E_motif"/>
</dbReference>
<feature type="repeat" description="PPR" evidence="2">
    <location>
        <begin position="176"/>
        <end position="210"/>
    </location>
</feature>
<organism evidence="3 4">
    <name type="scientific">Arachis hypogaea</name>
    <name type="common">Peanut</name>
    <dbReference type="NCBI Taxonomy" id="3818"/>
    <lineage>
        <taxon>Eukaryota</taxon>
        <taxon>Viridiplantae</taxon>
        <taxon>Streptophyta</taxon>
        <taxon>Embryophyta</taxon>
        <taxon>Tracheophyta</taxon>
        <taxon>Spermatophyta</taxon>
        <taxon>Magnoliopsida</taxon>
        <taxon>eudicotyledons</taxon>
        <taxon>Gunneridae</taxon>
        <taxon>Pentapetalae</taxon>
        <taxon>rosids</taxon>
        <taxon>fabids</taxon>
        <taxon>Fabales</taxon>
        <taxon>Fabaceae</taxon>
        <taxon>Papilionoideae</taxon>
        <taxon>50 kb inversion clade</taxon>
        <taxon>dalbergioids sensu lato</taxon>
        <taxon>Dalbergieae</taxon>
        <taxon>Pterocarpus clade</taxon>
        <taxon>Arachis</taxon>
    </lineage>
</organism>
<reference evidence="3 4" key="1">
    <citation type="submission" date="2019-01" db="EMBL/GenBank/DDBJ databases">
        <title>Sequencing of cultivated peanut Arachis hypogaea provides insights into genome evolution and oil improvement.</title>
        <authorList>
            <person name="Chen X."/>
        </authorList>
    </citation>
    <scope>NUCLEOTIDE SEQUENCE [LARGE SCALE GENOMIC DNA]</scope>
    <source>
        <strain evidence="4">cv. Fuhuasheng</strain>
        <tissue evidence="3">Leaves</tissue>
    </source>
</reference>
<evidence type="ECO:0000313" key="3">
    <source>
        <dbReference type="EMBL" id="RYR07087.1"/>
    </source>
</evidence>
<evidence type="ECO:0008006" key="5">
    <source>
        <dbReference type="Google" id="ProtNLM"/>
    </source>
</evidence>
<dbReference type="PROSITE" id="PS51375">
    <property type="entry name" value="PPR"/>
    <property type="match status" value="3"/>
</dbReference>
<dbReference type="NCBIfam" id="TIGR00756">
    <property type="entry name" value="PPR"/>
    <property type="match status" value="3"/>
</dbReference>
<dbReference type="EMBL" id="SDMP01000015">
    <property type="protein sequence ID" value="RYR07087.1"/>
    <property type="molecule type" value="Genomic_DNA"/>
</dbReference>
<dbReference type="InterPro" id="IPR011990">
    <property type="entry name" value="TPR-like_helical_dom_sf"/>
</dbReference>
<proteinExistence type="predicted"/>
<dbReference type="PANTHER" id="PTHR47926">
    <property type="entry name" value="PENTATRICOPEPTIDE REPEAT-CONTAINING PROTEIN"/>
    <property type="match status" value="1"/>
</dbReference>
<feature type="repeat" description="PPR" evidence="2">
    <location>
        <begin position="277"/>
        <end position="312"/>
    </location>
</feature>
<dbReference type="Pfam" id="PF20431">
    <property type="entry name" value="E_motif"/>
    <property type="match status" value="1"/>
</dbReference>
<sequence length="473" mass="53760">MSPKDLAFYKAQQTLITFFKRCSTIKHIKQVQAHVFHTGFHHDNIVLGQIILFCSLHKHMNYAVSVFNKVHNPDTFIWNTTIRGFGNALQPQKAFDFYRRMLREKTALADTFTFSFLLKIVASFGPIILGKQLHCNVVKLGFETHAYVGNSLMHMYGMLREDETARKVFDEMKDPDLVTWNCVIDCHVHCGKYKEALELFTRMVDAGVQPNDATLVVTLSACGAIGMLDFGRRVHDFVQETGLDEVTEVSNSLIDMYAKCGVVEEACETFWRMRRKSVVSWNVMIFGLATHGDGREALALFARMLEQNAVRPDELTLLGVLCACSHGGMVEEGRRYFDVMNREYNIQPTMKHYGCMVDLLGRAGLVEEAYRLIKSMPMECDAVVWRTLLAACRVHGNILLGKKVRSHLLELKADHSSDYVLLASMYASRGQWNEMSRERKSMQERRVQKPEPGNSLIGIPGTGLEKVTLERLS</sequence>
<keyword evidence="1" id="KW-0677">Repeat</keyword>
<dbReference type="SMR" id="A0A444YYR1"/>
<evidence type="ECO:0000313" key="4">
    <source>
        <dbReference type="Proteomes" id="UP000289738"/>
    </source>
</evidence>
<dbReference type="PANTHER" id="PTHR47926:SF391">
    <property type="entry name" value="TETRATRICOPEPTIDE-LIKE HELICAL DOMAIN SUPERFAMILY"/>
    <property type="match status" value="1"/>
</dbReference>
<name>A0A444YYR1_ARAHY</name>
<dbReference type="Pfam" id="PF01535">
    <property type="entry name" value="PPR"/>
    <property type="match status" value="3"/>
</dbReference>
<dbReference type="FunFam" id="1.25.40.10:FF:000427">
    <property type="entry name" value="Pentatricopeptide repeat-containing protein chloroplastic"/>
    <property type="match status" value="1"/>
</dbReference>
<evidence type="ECO:0000256" key="1">
    <source>
        <dbReference type="ARBA" id="ARBA00022737"/>
    </source>
</evidence>
<dbReference type="FunFam" id="1.25.40.10:FF:000345">
    <property type="entry name" value="Pentatricopeptide repeat-containing protein"/>
    <property type="match status" value="1"/>
</dbReference>
<gene>
    <name evidence="3" type="ORF">Ahy_B05g074407</name>
</gene>
<comment type="caution">
    <text evidence="3">The sequence shown here is derived from an EMBL/GenBank/DDBJ whole genome shotgun (WGS) entry which is preliminary data.</text>
</comment>
<dbReference type="InterPro" id="IPR002885">
    <property type="entry name" value="PPR_rpt"/>
</dbReference>
<dbReference type="OrthoDB" id="1934563at2759"/>
<protein>
    <recommendedName>
        <fullName evidence="5">Pentatricopeptide repeat-containing protein</fullName>
    </recommendedName>
</protein>
<dbReference type="AlphaFoldDB" id="A0A444YYR1"/>
<accession>A0A444YYR1</accession>
<dbReference type="Proteomes" id="UP000289738">
    <property type="component" value="Chromosome B05"/>
</dbReference>
<keyword evidence="4" id="KW-1185">Reference proteome</keyword>
<dbReference type="Gramene" id="arahy.Tifrunner.gnm2.ann2.Ah15g494600.1">
    <property type="protein sequence ID" value="arahy.Tifrunner.gnm2.ann2.Ah15g494600.1-CDS-1"/>
    <property type="gene ID" value="arahy.Tifrunner.gnm2.ann2.Ah15g494600"/>
</dbReference>
<dbReference type="InterPro" id="IPR046960">
    <property type="entry name" value="PPR_At4g14850-like_plant"/>
</dbReference>
<dbReference type="GO" id="GO:0003723">
    <property type="term" value="F:RNA binding"/>
    <property type="evidence" value="ECO:0007669"/>
    <property type="project" value="InterPro"/>
</dbReference>